<dbReference type="GO" id="GO:0004497">
    <property type="term" value="F:monooxygenase activity"/>
    <property type="evidence" value="ECO:0007669"/>
    <property type="project" value="UniProtKB-KW"/>
</dbReference>
<evidence type="ECO:0000256" key="2">
    <source>
        <dbReference type="ARBA" id="ARBA00010617"/>
    </source>
</evidence>
<evidence type="ECO:0000313" key="8">
    <source>
        <dbReference type="EMBL" id="TID25728.1"/>
    </source>
</evidence>
<reference evidence="8 9" key="1">
    <citation type="submission" date="2019-04" db="EMBL/GenBank/DDBJ databases">
        <title>High contiguity whole genome sequence and gene annotation resource for two Venturia nashicola isolates.</title>
        <authorList>
            <person name="Prokchorchik M."/>
            <person name="Won K."/>
            <person name="Lee Y."/>
            <person name="Choi E.D."/>
            <person name="Segonzac C."/>
            <person name="Sohn K.H."/>
        </authorList>
    </citation>
    <scope>NUCLEOTIDE SEQUENCE [LARGE SCALE GENOMIC DNA]</scope>
    <source>
        <strain evidence="8 9">PRI2</strain>
    </source>
</reference>
<feature type="binding site" description="axial binding residue" evidence="5">
    <location>
        <position position="444"/>
    </location>
    <ligand>
        <name>heme</name>
        <dbReference type="ChEBI" id="CHEBI:30413"/>
    </ligand>
    <ligandPart>
        <name>Fe</name>
        <dbReference type="ChEBI" id="CHEBI:18248"/>
    </ligandPart>
</feature>
<evidence type="ECO:0000256" key="4">
    <source>
        <dbReference type="ARBA" id="ARBA00023004"/>
    </source>
</evidence>
<evidence type="ECO:0000256" key="6">
    <source>
        <dbReference type="RuleBase" id="RU000461"/>
    </source>
</evidence>
<dbReference type="PRINTS" id="PR00385">
    <property type="entry name" value="P450"/>
</dbReference>
<evidence type="ECO:0000256" key="3">
    <source>
        <dbReference type="ARBA" id="ARBA00022723"/>
    </source>
</evidence>
<keyword evidence="5 6" id="KW-0349">Heme</keyword>
<keyword evidence="7" id="KW-1133">Transmembrane helix</keyword>
<keyword evidence="6" id="KW-0560">Oxidoreductase</keyword>
<dbReference type="SUPFAM" id="SSF48264">
    <property type="entry name" value="Cytochrome P450"/>
    <property type="match status" value="1"/>
</dbReference>
<comment type="similarity">
    <text evidence="2 6">Belongs to the cytochrome P450 family.</text>
</comment>
<accession>A0A4Z1PBH6</accession>
<proteinExistence type="inferred from homology"/>
<organism evidence="8 9">
    <name type="scientific">Venturia nashicola</name>
    <dbReference type="NCBI Taxonomy" id="86259"/>
    <lineage>
        <taxon>Eukaryota</taxon>
        <taxon>Fungi</taxon>
        <taxon>Dikarya</taxon>
        <taxon>Ascomycota</taxon>
        <taxon>Pezizomycotina</taxon>
        <taxon>Dothideomycetes</taxon>
        <taxon>Pleosporomycetidae</taxon>
        <taxon>Venturiales</taxon>
        <taxon>Venturiaceae</taxon>
        <taxon>Venturia</taxon>
    </lineage>
</organism>
<comment type="cofactor">
    <cofactor evidence="1 5">
        <name>heme</name>
        <dbReference type="ChEBI" id="CHEBI:30413"/>
    </cofactor>
</comment>
<keyword evidence="7" id="KW-0812">Transmembrane</keyword>
<dbReference type="EMBL" id="SNSC02000003">
    <property type="protein sequence ID" value="TID25728.1"/>
    <property type="molecule type" value="Genomic_DNA"/>
</dbReference>
<protein>
    <submittedName>
        <fullName evidence="8">Cytochrome P450</fullName>
    </submittedName>
</protein>
<keyword evidence="3 5" id="KW-0479">Metal-binding</keyword>
<dbReference type="InterPro" id="IPR001128">
    <property type="entry name" value="Cyt_P450"/>
</dbReference>
<gene>
    <name evidence="8" type="ORF">E6O75_ATG03591</name>
</gene>
<keyword evidence="7" id="KW-0472">Membrane</keyword>
<dbReference type="InterPro" id="IPR036396">
    <property type="entry name" value="Cyt_P450_sf"/>
</dbReference>
<evidence type="ECO:0000256" key="7">
    <source>
        <dbReference type="SAM" id="Phobius"/>
    </source>
</evidence>
<keyword evidence="6" id="KW-0503">Monooxygenase</keyword>
<sequence length="506" mass="57382">MAIESFLLEYRVRILATVTVLLVAIAVLRGVLRSFRIRRQFPGPPVNSFWKGNLDETLADDVHEKWRLWHRVHGPVFQTMNGPFSRTIYIGNPKIIARILNANWPKAAVQYEGFKPLSGNALFTQMDHQRWHKQRKSLSPAFGPGVVNTQLSSLQRYLPQYVNLLDQAASQNTIVDFSLLNTLLTLDFIGEVAFGIDLHALEQGSSCRIMKIFEIVLPELMKCGLFPLRAKIPVCKSTREMHRAISELRGMAAHAVESSRSKDDSLLPQSKSEKRIFEILARKKDSRGNYVFSSEELVDNYVTFLVAGGDPTAHTITFAIYEIIRHPEVLKELRVELDRATSLDEKISSTTQVKSPYLNAIIKETMRMHGPGFGTFRYCEEDTEIEGIKLPANTTLALWNPQVHRDPNTWGPDADVFRPERWTNNAEPPQPGAYFPFSYGPRNCLGQGLAMLEMSLTLATLFRQFDLAFEDGFEMEFLPSFTMCAKNGLRVQVSRRSRTVSSPKLS</sequence>
<keyword evidence="9" id="KW-1185">Reference proteome</keyword>
<dbReference type="InterPro" id="IPR017972">
    <property type="entry name" value="Cyt_P450_CS"/>
</dbReference>
<evidence type="ECO:0000256" key="1">
    <source>
        <dbReference type="ARBA" id="ARBA00001971"/>
    </source>
</evidence>
<dbReference type="PANTHER" id="PTHR24305">
    <property type="entry name" value="CYTOCHROME P450"/>
    <property type="match status" value="1"/>
</dbReference>
<dbReference type="PANTHER" id="PTHR24305:SF166">
    <property type="entry name" value="CYTOCHROME P450 12A4, MITOCHONDRIAL-RELATED"/>
    <property type="match status" value="1"/>
</dbReference>
<dbReference type="Pfam" id="PF00067">
    <property type="entry name" value="p450"/>
    <property type="match status" value="1"/>
</dbReference>
<dbReference type="PRINTS" id="PR00463">
    <property type="entry name" value="EP450I"/>
</dbReference>
<dbReference type="PROSITE" id="PS00086">
    <property type="entry name" value="CYTOCHROME_P450"/>
    <property type="match status" value="1"/>
</dbReference>
<dbReference type="GO" id="GO:0005506">
    <property type="term" value="F:iron ion binding"/>
    <property type="evidence" value="ECO:0007669"/>
    <property type="project" value="InterPro"/>
</dbReference>
<feature type="transmembrane region" description="Helical" evidence="7">
    <location>
        <begin position="12"/>
        <end position="32"/>
    </location>
</feature>
<dbReference type="InterPro" id="IPR050121">
    <property type="entry name" value="Cytochrome_P450_monoxygenase"/>
</dbReference>
<evidence type="ECO:0000313" key="9">
    <source>
        <dbReference type="Proteomes" id="UP000298493"/>
    </source>
</evidence>
<dbReference type="AlphaFoldDB" id="A0A4Z1PBH6"/>
<dbReference type="GO" id="GO:0020037">
    <property type="term" value="F:heme binding"/>
    <property type="evidence" value="ECO:0007669"/>
    <property type="project" value="InterPro"/>
</dbReference>
<dbReference type="STRING" id="86259.A0A4Z1PBH6"/>
<dbReference type="Gene3D" id="1.10.630.10">
    <property type="entry name" value="Cytochrome P450"/>
    <property type="match status" value="1"/>
</dbReference>
<comment type="caution">
    <text evidence="8">The sequence shown here is derived from an EMBL/GenBank/DDBJ whole genome shotgun (WGS) entry which is preliminary data.</text>
</comment>
<name>A0A4Z1PBH6_9PEZI</name>
<dbReference type="Proteomes" id="UP000298493">
    <property type="component" value="Unassembled WGS sequence"/>
</dbReference>
<dbReference type="InterPro" id="IPR002401">
    <property type="entry name" value="Cyt_P450_E_grp-I"/>
</dbReference>
<keyword evidence="4 5" id="KW-0408">Iron</keyword>
<evidence type="ECO:0000256" key="5">
    <source>
        <dbReference type="PIRSR" id="PIRSR602401-1"/>
    </source>
</evidence>
<dbReference type="GO" id="GO:0016705">
    <property type="term" value="F:oxidoreductase activity, acting on paired donors, with incorporation or reduction of molecular oxygen"/>
    <property type="evidence" value="ECO:0007669"/>
    <property type="project" value="InterPro"/>
</dbReference>